<dbReference type="Gene3D" id="1.20.1250.20">
    <property type="entry name" value="MFS general substrate transporter like domains"/>
    <property type="match status" value="2"/>
</dbReference>
<reference evidence="8" key="1">
    <citation type="journal article" date="2014" name="Int. J. Syst. Evol. Microbiol.">
        <title>Complete genome sequence of Corynebacterium casei LMG S-19264T (=DSM 44701T), isolated from a smear-ripened cheese.</title>
        <authorList>
            <consortium name="US DOE Joint Genome Institute (JGI-PGF)"/>
            <person name="Walter F."/>
            <person name="Albersmeier A."/>
            <person name="Kalinowski J."/>
            <person name="Ruckert C."/>
        </authorList>
    </citation>
    <scope>NUCLEOTIDE SEQUENCE</scope>
    <source>
        <strain evidence="8">CGMCC 1.12777</strain>
    </source>
</reference>
<dbReference type="InterPro" id="IPR011701">
    <property type="entry name" value="MFS"/>
</dbReference>
<name>A0A8J3ENF5_9BACL</name>
<comment type="caution">
    <text evidence="8">The sequence shown here is derived from an EMBL/GenBank/DDBJ whole genome shotgun (WGS) entry which is preliminary data.</text>
</comment>
<dbReference type="GO" id="GO:0061513">
    <property type="term" value="F:glucose 6-phosphate:phosphate antiporter activity"/>
    <property type="evidence" value="ECO:0007669"/>
    <property type="project" value="TreeGrafter"/>
</dbReference>
<evidence type="ECO:0000256" key="5">
    <source>
        <dbReference type="ARBA" id="ARBA00023136"/>
    </source>
</evidence>
<feature type="transmembrane region" description="Helical" evidence="6">
    <location>
        <begin position="113"/>
        <end position="136"/>
    </location>
</feature>
<accession>A0A8J3ENF5</accession>
<dbReference type="InterPro" id="IPR020846">
    <property type="entry name" value="MFS_dom"/>
</dbReference>
<evidence type="ECO:0000256" key="1">
    <source>
        <dbReference type="ARBA" id="ARBA00004651"/>
    </source>
</evidence>
<organism evidence="8 9">
    <name type="scientific">Pullulanibacillus pueri</name>
    <dbReference type="NCBI Taxonomy" id="1437324"/>
    <lineage>
        <taxon>Bacteria</taxon>
        <taxon>Bacillati</taxon>
        <taxon>Bacillota</taxon>
        <taxon>Bacilli</taxon>
        <taxon>Bacillales</taxon>
        <taxon>Sporolactobacillaceae</taxon>
        <taxon>Pullulanibacillus</taxon>
    </lineage>
</organism>
<evidence type="ECO:0000313" key="9">
    <source>
        <dbReference type="Proteomes" id="UP000656813"/>
    </source>
</evidence>
<evidence type="ECO:0000259" key="7">
    <source>
        <dbReference type="PROSITE" id="PS50850"/>
    </source>
</evidence>
<dbReference type="InterPro" id="IPR036259">
    <property type="entry name" value="MFS_trans_sf"/>
</dbReference>
<evidence type="ECO:0000256" key="3">
    <source>
        <dbReference type="ARBA" id="ARBA00022692"/>
    </source>
</evidence>
<reference evidence="8" key="2">
    <citation type="submission" date="2020-09" db="EMBL/GenBank/DDBJ databases">
        <authorList>
            <person name="Sun Q."/>
            <person name="Zhou Y."/>
        </authorList>
    </citation>
    <scope>NUCLEOTIDE SEQUENCE</scope>
    <source>
        <strain evidence="8">CGMCC 1.12777</strain>
    </source>
</reference>
<feature type="transmembrane region" description="Helical" evidence="6">
    <location>
        <begin position="332"/>
        <end position="353"/>
    </location>
</feature>
<feature type="transmembrane region" description="Helical" evidence="6">
    <location>
        <begin position="402"/>
        <end position="423"/>
    </location>
</feature>
<feature type="transmembrane region" description="Helical" evidence="6">
    <location>
        <begin position="309"/>
        <end position="326"/>
    </location>
</feature>
<evidence type="ECO:0000256" key="4">
    <source>
        <dbReference type="ARBA" id="ARBA00022989"/>
    </source>
</evidence>
<dbReference type="PROSITE" id="PS50850">
    <property type="entry name" value="MFS"/>
    <property type="match status" value="1"/>
</dbReference>
<dbReference type="GO" id="GO:0035435">
    <property type="term" value="P:phosphate ion transmembrane transport"/>
    <property type="evidence" value="ECO:0007669"/>
    <property type="project" value="TreeGrafter"/>
</dbReference>
<keyword evidence="5 6" id="KW-0472">Membrane</keyword>
<dbReference type="Pfam" id="PF07690">
    <property type="entry name" value="MFS_1"/>
    <property type="match status" value="1"/>
</dbReference>
<feature type="transmembrane region" description="Helical" evidence="6">
    <location>
        <begin position="365"/>
        <end position="387"/>
    </location>
</feature>
<proteinExistence type="predicted"/>
<dbReference type="AlphaFoldDB" id="A0A8J3ENF5"/>
<dbReference type="PANTHER" id="PTHR43826">
    <property type="entry name" value="GLUCOSE-6-PHOSPHATE EXCHANGER SLC37A4"/>
    <property type="match status" value="1"/>
</dbReference>
<feature type="transmembrane region" description="Helical" evidence="6">
    <location>
        <begin position="240"/>
        <end position="264"/>
    </location>
</feature>
<dbReference type="PANTHER" id="PTHR43826:SF3">
    <property type="entry name" value="GLUCOSE-6-PHOSPHATE EXCHANGER SLC37A4"/>
    <property type="match status" value="1"/>
</dbReference>
<keyword evidence="9" id="KW-1185">Reference proteome</keyword>
<dbReference type="GO" id="GO:0005886">
    <property type="term" value="C:plasma membrane"/>
    <property type="evidence" value="ECO:0007669"/>
    <property type="project" value="UniProtKB-SubCell"/>
</dbReference>
<feature type="transmembrane region" description="Helical" evidence="6">
    <location>
        <begin position="178"/>
        <end position="198"/>
    </location>
</feature>
<keyword evidence="2" id="KW-0813">Transport</keyword>
<feature type="transmembrane region" description="Helical" evidence="6">
    <location>
        <begin position="20"/>
        <end position="41"/>
    </location>
</feature>
<evidence type="ECO:0000313" key="8">
    <source>
        <dbReference type="EMBL" id="GGH87827.1"/>
    </source>
</evidence>
<gene>
    <name evidence="8" type="ORF">GCM10007096_38740</name>
</gene>
<dbReference type="Proteomes" id="UP000656813">
    <property type="component" value="Unassembled WGS sequence"/>
</dbReference>
<protein>
    <submittedName>
        <fullName evidence="8">MFS transporter</fullName>
    </submittedName>
</protein>
<dbReference type="SUPFAM" id="SSF103473">
    <property type="entry name" value="MFS general substrate transporter"/>
    <property type="match status" value="1"/>
</dbReference>
<feature type="domain" description="Major facilitator superfamily (MFS) profile" evidence="7">
    <location>
        <begin position="19"/>
        <end position="428"/>
    </location>
</feature>
<feature type="transmembrane region" description="Helical" evidence="6">
    <location>
        <begin position="86"/>
        <end position="107"/>
    </location>
</feature>
<feature type="transmembrane region" description="Helical" evidence="6">
    <location>
        <begin position="276"/>
        <end position="297"/>
    </location>
</feature>
<feature type="transmembrane region" description="Helical" evidence="6">
    <location>
        <begin position="53"/>
        <end position="74"/>
    </location>
</feature>
<feature type="transmembrane region" description="Helical" evidence="6">
    <location>
        <begin position="148"/>
        <end position="172"/>
    </location>
</feature>
<keyword evidence="3 6" id="KW-0812">Transmembrane</keyword>
<dbReference type="EMBL" id="BMFV01000043">
    <property type="protein sequence ID" value="GGH87827.1"/>
    <property type="molecule type" value="Genomic_DNA"/>
</dbReference>
<evidence type="ECO:0000256" key="2">
    <source>
        <dbReference type="ARBA" id="ARBA00022448"/>
    </source>
</evidence>
<keyword evidence="4 6" id="KW-1133">Transmembrane helix</keyword>
<dbReference type="InterPro" id="IPR051337">
    <property type="entry name" value="OPA_Antiporter"/>
</dbReference>
<sequence length="437" mass="48113">MEKMQASGDGFYMEKQTSNYRWIVFASVLFTYCVIVSQRTAPGLITDQLMKEFSVSASTIGLLASIQFLAYAGLQVPIGVLSDRFGPNFFLVFGTLLNGIGTVIYSLSPNEAIMMMARLLVGIGDATIWVNLVLILSQWFKAQEFVSLLGFAGMSGSGGFLLATVPFSAWIALSGWRMPFFIVGIILCLCGILLYFILIRLPKNIIKEPPQPVKVSSSKTEYKREKTLKLLLRIFSERQAWATFLCHFGLVGTYVGFIGSWAIPYGMHMYHMTRSSASQLVMIGLIGAIIGAPLMSWCSSRLGMIKRPYMIIHLLAFLSWLAFFILNGKPPMAFLIVLFLLIGFGNGGSALTFAAVRKSFDLKEVGVVSGFANMGGFLSAVLLPSFFGKILDIFPEASHAGYHYGFIIPIVFSCLGLLGSLLLKEPQQERKKHAIQG</sequence>
<comment type="subcellular location">
    <subcellularLocation>
        <location evidence="1">Cell membrane</location>
        <topology evidence="1">Multi-pass membrane protein</topology>
    </subcellularLocation>
</comment>
<evidence type="ECO:0000256" key="6">
    <source>
        <dbReference type="SAM" id="Phobius"/>
    </source>
</evidence>